<dbReference type="AlphaFoldDB" id="A0AA89AZI6"/>
<reference evidence="1" key="1">
    <citation type="submission" date="2022-12" db="EMBL/GenBank/DDBJ databases">
        <title>Draft genome assemblies for two species of Escallonia (Escalloniales).</title>
        <authorList>
            <person name="Chanderbali A."/>
            <person name="Dervinis C."/>
            <person name="Anghel I."/>
            <person name="Soltis D."/>
            <person name="Soltis P."/>
            <person name="Zapata F."/>
        </authorList>
    </citation>
    <scope>NUCLEOTIDE SEQUENCE</scope>
    <source>
        <strain evidence="1">UCBG64.0493</strain>
        <tissue evidence="1">Leaf</tissue>
    </source>
</reference>
<dbReference type="EMBL" id="JAVXUP010000759">
    <property type="protein sequence ID" value="KAK3021435.1"/>
    <property type="molecule type" value="Genomic_DNA"/>
</dbReference>
<comment type="caution">
    <text evidence="1">The sequence shown here is derived from an EMBL/GenBank/DDBJ whole genome shotgun (WGS) entry which is preliminary data.</text>
</comment>
<name>A0AA89AZI6_9ASTE</name>
<evidence type="ECO:0000313" key="1">
    <source>
        <dbReference type="EMBL" id="KAK3021435.1"/>
    </source>
</evidence>
<evidence type="ECO:0000313" key="2">
    <source>
        <dbReference type="Proteomes" id="UP001188597"/>
    </source>
</evidence>
<sequence>MTNEIFRRKWVQQHAYDYHCKSRLHGATIQGAPSKMQQHNEVRTAMNGDLHFPLPTSSNVYIKEPDNIYSANYDSVKYHPKNEP</sequence>
<accession>A0AA89AZI6</accession>
<protein>
    <submittedName>
        <fullName evidence="1">Uncharacterized protein</fullName>
    </submittedName>
</protein>
<dbReference type="Proteomes" id="UP001188597">
    <property type="component" value="Unassembled WGS sequence"/>
</dbReference>
<proteinExistence type="predicted"/>
<keyword evidence="2" id="KW-1185">Reference proteome</keyword>
<organism evidence="1 2">
    <name type="scientific">Escallonia herrerae</name>
    <dbReference type="NCBI Taxonomy" id="1293975"/>
    <lineage>
        <taxon>Eukaryota</taxon>
        <taxon>Viridiplantae</taxon>
        <taxon>Streptophyta</taxon>
        <taxon>Embryophyta</taxon>
        <taxon>Tracheophyta</taxon>
        <taxon>Spermatophyta</taxon>
        <taxon>Magnoliopsida</taxon>
        <taxon>eudicotyledons</taxon>
        <taxon>Gunneridae</taxon>
        <taxon>Pentapetalae</taxon>
        <taxon>asterids</taxon>
        <taxon>campanulids</taxon>
        <taxon>Escalloniales</taxon>
        <taxon>Escalloniaceae</taxon>
        <taxon>Escallonia</taxon>
    </lineage>
</organism>
<gene>
    <name evidence="1" type="ORF">RJ639_045624</name>
</gene>